<dbReference type="AlphaFoldDB" id="A0A1C3J8K6"/>
<proteinExistence type="predicted"/>
<keyword evidence="2" id="KW-1185">Reference proteome</keyword>
<gene>
    <name evidence="1" type="ORF">VCE7224_00102</name>
</gene>
<evidence type="ECO:0000313" key="1">
    <source>
        <dbReference type="EMBL" id="SBT11386.1"/>
    </source>
</evidence>
<evidence type="ECO:0000313" key="2">
    <source>
        <dbReference type="Proteomes" id="UP000092819"/>
    </source>
</evidence>
<reference evidence="2" key="1">
    <citation type="submission" date="2016-06" db="EMBL/GenBank/DDBJ databases">
        <authorList>
            <person name="Rodrigo-Torres L."/>
            <person name="Arahal D.R."/>
        </authorList>
    </citation>
    <scope>NUCLEOTIDE SEQUENCE [LARGE SCALE GENOMIC DNA]</scope>
    <source>
        <strain evidence="2">CECT 7224</strain>
    </source>
</reference>
<dbReference type="EMBL" id="FLQZ01000002">
    <property type="protein sequence ID" value="SBT11386.1"/>
    <property type="molecule type" value="Genomic_DNA"/>
</dbReference>
<name>A0A1C3J8K6_9VIBR</name>
<dbReference type="Proteomes" id="UP000092819">
    <property type="component" value="Unassembled WGS sequence"/>
</dbReference>
<protein>
    <submittedName>
        <fullName evidence="1">Uncharacterized protein</fullName>
    </submittedName>
</protein>
<organism evidence="1 2">
    <name type="scientific">Vibrio celticus</name>
    <dbReference type="NCBI Taxonomy" id="446372"/>
    <lineage>
        <taxon>Bacteria</taxon>
        <taxon>Pseudomonadati</taxon>
        <taxon>Pseudomonadota</taxon>
        <taxon>Gammaproteobacteria</taxon>
        <taxon>Vibrionales</taxon>
        <taxon>Vibrionaceae</taxon>
        <taxon>Vibrio</taxon>
    </lineage>
</organism>
<sequence>MSFNENLTGLCVMDERGEFITRTLDNLISGFYSELID</sequence>
<accession>A0A1C3J8K6</accession>